<evidence type="ECO:0000313" key="3">
    <source>
        <dbReference type="Proteomes" id="UP000299102"/>
    </source>
</evidence>
<sequence length="264" mass="29493">MNARRDLNNKLLSARLPHAHGRTGEMGSLSEDAVKGVLYRYITTIQTVVELNNRERVPQRQTFVKLPRAADFYAVAQLIRRADGVDTRYDGNVRTADFPHENSSAGPEPAAAAGRRARMPPLVYEFTYYILAVIELPRACFDRSCRHPIIKTCKPSSARGGRSNKSVIINHLRSNSKRGLAVHPSILFDSPRRCAVRGAGSQSVLWPRSGRARLRNKESTNHFAGRDSRHVPSGRNRAPIDSGETARRAARPRAERFRRAASGY</sequence>
<feature type="compositionally biased region" description="Low complexity" evidence="1">
    <location>
        <begin position="105"/>
        <end position="114"/>
    </location>
</feature>
<comment type="caution">
    <text evidence="2">The sequence shown here is derived from an EMBL/GenBank/DDBJ whole genome shotgun (WGS) entry which is preliminary data.</text>
</comment>
<organism evidence="2 3">
    <name type="scientific">Eumeta variegata</name>
    <name type="common">Bagworm moth</name>
    <name type="synonym">Eumeta japonica</name>
    <dbReference type="NCBI Taxonomy" id="151549"/>
    <lineage>
        <taxon>Eukaryota</taxon>
        <taxon>Metazoa</taxon>
        <taxon>Ecdysozoa</taxon>
        <taxon>Arthropoda</taxon>
        <taxon>Hexapoda</taxon>
        <taxon>Insecta</taxon>
        <taxon>Pterygota</taxon>
        <taxon>Neoptera</taxon>
        <taxon>Endopterygota</taxon>
        <taxon>Lepidoptera</taxon>
        <taxon>Glossata</taxon>
        <taxon>Ditrysia</taxon>
        <taxon>Tineoidea</taxon>
        <taxon>Psychidae</taxon>
        <taxon>Oiketicinae</taxon>
        <taxon>Eumeta</taxon>
    </lineage>
</organism>
<evidence type="ECO:0000256" key="1">
    <source>
        <dbReference type="SAM" id="MobiDB-lite"/>
    </source>
</evidence>
<reference evidence="2 3" key="1">
    <citation type="journal article" date="2019" name="Commun. Biol.">
        <title>The bagworm genome reveals a unique fibroin gene that provides high tensile strength.</title>
        <authorList>
            <person name="Kono N."/>
            <person name="Nakamura H."/>
            <person name="Ohtoshi R."/>
            <person name="Tomita M."/>
            <person name="Numata K."/>
            <person name="Arakawa K."/>
        </authorList>
    </citation>
    <scope>NUCLEOTIDE SEQUENCE [LARGE SCALE GENOMIC DNA]</scope>
</reference>
<feature type="region of interest" description="Disordered" evidence="1">
    <location>
        <begin position="215"/>
        <end position="264"/>
    </location>
</feature>
<gene>
    <name evidence="2" type="ORF">EVAR_20144_1</name>
</gene>
<evidence type="ECO:0000313" key="2">
    <source>
        <dbReference type="EMBL" id="GBP32964.1"/>
    </source>
</evidence>
<dbReference type="EMBL" id="BGZK01000267">
    <property type="protein sequence ID" value="GBP32964.1"/>
    <property type="molecule type" value="Genomic_DNA"/>
</dbReference>
<dbReference type="Proteomes" id="UP000299102">
    <property type="component" value="Unassembled WGS sequence"/>
</dbReference>
<proteinExistence type="predicted"/>
<feature type="region of interest" description="Disordered" evidence="1">
    <location>
        <begin position="95"/>
        <end position="114"/>
    </location>
</feature>
<name>A0A4C1V4N0_EUMVA</name>
<protein>
    <submittedName>
        <fullName evidence="2">Uncharacterized protein</fullName>
    </submittedName>
</protein>
<feature type="compositionally biased region" description="Basic and acidic residues" evidence="1">
    <location>
        <begin position="244"/>
        <end position="258"/>
    </location>
</feature>
<feature type="compositionally biased region" description="Basic and acidic residues" evidence="1">
    <location>
        <begin position="215"/>
        <end position="230"/>
    </location>
</feature>
<keyword evidence="3" id="KW-1185">Reference proteome</keyword>
<accession>A0A4C1V4N0</accession>
<dbReference type="AlphaFoldDB" id="A0A4C1V4N0"/>